<dbReference type="PANTHER" id="PTHR23023">
    <property type="entry name" value="DIMETHYLANILINE MONOOXYGENASE"/>
    <property type="match status" value="1"/>
</dbReference>
<evidence type="ECO:0000313" key="9">
    <source>
        <dbReference type="Proteomes" id="UP000751190"/>
    </source>
</evidence>
<accession>A0A8J6C9H6</accession>
<dbReference type="OMA" id="VGPWKWE"/>
<dbReference type="PRINTS" id="PR00370">
    <property type="entry name" value="FMOXYGENASE"/>
</dbReference>
<dbReference type="Gene3D" id="3.50.50.60">
    <property type="entry name" value="FAD/NAD(P)-binding domain"/>
    <property type="match status" value="3"/>
</dbReference>
<gene>
    <name evidence="8" type="ORF">KFE25_007901</name>
</gene>
<feature type="compositionally biased region" description="Low complexity" evidence="6">
    <location>
        <begin position="415"/>
        <end position="425"/>
    </location>
</feature>
<protein>
    <recommendedName>
        <fullName evidence="10">Flavin-containing monooxygenase</fullName>
    </recommendedName>
</protein>
<keyword evidence="3" id="KW-0274">FAD</keyword>
<sequence length="644" mass="69702">MPGTSVCVIGAGPSGLVAAKLLGEREYDVTVFEAGSEIGGTFANKTYEDGRLVSSKYLTPFSDLRMDEHMGGAANHPTVASYLEYLRRYCDAFALWPLLRFGHAVEAVRALGGDGDGYAVRVRAPDGRIEERTFDLVAVCSGLHNVPRVPTIPGLDTFTGEVFHSSAYRRKETFRGKRVVIVGTGETAMDLVFHAVQVAETVTLSVRRGFLSVPAEGWGGVPLDTIITNAFEHSHEHPLATRWRLKWRVTTLVIRLMFVLSTGTSRGYNQWAGTTWPIKRGYHILNKSTAAMPYINRPLKSKSWLRFIFNKFTTPWLEPTVPGVDCHTKPPVASVRGSTIIFADGSEQEADTLVLATGYRQMFPFLDAENLAAPGARAAAGVVDGTAKPPAASVPSKRHAAAAAPPPPRAPSPTSPDAGAAPATDDALRSGPSTDLAGGGLGDCATGARSPCAWRDEAPLPAWHFTVSPKRRSLAFIGFVRPNVGAIPPMAELQVMWWLRCVQGKLAREPTSHAHDQSYMLLGRKLPYGVDYGSYMHVLAEDIGAAPRAFAPTWLALRPRVLIAWALGQAYPTFFRLSGPFASPDQWAVARTELWGTVARRGLGSNLTLGLTVGFFGMLSGALYLVDAVVYAAMFVPRCVRTLL</sequence>
<proteinExistence type="inferred from homology"/>
<evidence type="ECO:0000256" key="6">
    <source>
        <dbReference type="SAM" id="MobiDB-lite"/>
    </source>
</evidence>
<dbReference type="SUPFAM" id="SSF51905">
    <property type="entry name" value="FAD/NAD(P)-binding domain"/>
    <property type="match status" value="2"/>
</dbReference>
<evidence type="ECO:0000256" key="7">
    <source>
        <dbReference type="SAM" id="Phobius"/>
    </source>
</evidence>
<comment type="caution">
    <text evidence="8">The sequence shown here is derived from an EMBL/GenBank/DDBJ whole genome shotgun (WGS) entry which is preliminary data.</text>
</comment>
<keyword evidence="4" id="KW-0521">NADP</keyword>
<dbReference type="Pfam" id="PF00743">
    <property type="entry name" value="FMO-like"/>
    <property type="match status" value="1"/>
</dbReference>
<evidence type="ECO:0000256" key="2">
    <source>
        <dbReference type="ARBA" id="ARBA00022630"/>
    </source>
</evidence>
<evidence type="ECO:0000256" key="1">
    <source>
        <dbReference type="ARBA" id="ARBA00009183"/>
    </source>
</evidence>
<keyword evidence="7" id="KW-1133">Transmembrane helix</keyword>
<name>A0A8J6C9H6_DIALT</name>
<feature type="compositionally biased region" description="Low complexity" evidence="6">
    <location>
        <begin position="386"/>
        <end position="395"/>
    </location>
</feature>
<dbReference type="InterPro" id="IPR020946">
    <property type="entry name" value="Flavin_mOase-like"/>
</dbReference>
<dbReference type="Proteomes" id="UP000751190">
    <property type="component" value="Unassembled WGS sequence"/>
</dbReference>
<dbReference type="AlphaFoldDB" id="A0A8J6C9H6"/>
<dbReference type="PIRSF" id="PIRSF000332">
    <property type="entry name" value="FMO"/>
    <property type="match status" value="1"/>
</dbReference>
<keyword evidence="5" id="KW-0560">Oxidoreductase</keyword>
<evidence type="ECO:0000256" key="5">
    <source>
        <dbReference type="ARBA" id="ARBA00023002"/>
    </source>
</evidence>
<keyword evidence="2" id="KW-0285">Flavoprotein</keyword>
<feature type="compositionally biased region" description="Pro residues" evidence="6">
    <location>
        <begin position="404"/>
        <end position="414"/>
    </location>
</feature>
<keyword evidence="9" id="KW-1185">Reference proteome</keyword>
<feature type="transmembrane region" description="Helical" evidence="7">
    <location>
        <begin position="609"/>
        <end position="636"/>
    </location>
</feature>
<dbReference type="InterPro" id="IPR050346">
    <property type="entry name" value="FMO-like"/>
</dbReference>
<dbReference type="GO" id="GO:0004499">
    <property type="term" value="F:N,N-dimethylaniline monooxygenase activity"/>
    <property type="evidence" value="ECO:0007669"/>
    <property type="project" value="InterPro"/>
</dbReference>
<keyword evidence="7" id="KW-0812">Transmembrane</keyword>
<reference evidence="8" key="1">
    <citation type="submission" date="2021-05" db="EMBL/GenBank/DDBJ databases">
        <title>The genome of the haptophyte Pavlova lutheri (Diacronema luteri, Pavlovales) - a model for lipid biosynthesis in eukaryotic algae.</title>
        <authorList>
            <person name="Hulatt C.J."/>
            <person name="Posewitz M.C."/>
        </authorList>
    </citation>
    <scope>NUCLEOTIDE SEQUENCE</scope>
    <source>
        <strain evidence="8">NIVA-4/92</strain>
    </source>
</reference>
<keyword evidence="7" id="KW-0472">Membrane</keyword>
<dbReference type="OrthoDB" id="66881at2759"/>
<dbReference type="EMBL" id="JAGTXO010000007">
    <property type="protein sequence ID" value="KAG8466522.1"/>
    <property type="molecule type" value="Genomic_DNA"/>
</dbReference>
<dbReference type="GO" id="GO:0050660">
    <property type="term" value="F:flavin adenine dinucleotide binding"/>
    <property type="evidence" value="ECO:0007669"/>
    <property type="project" value="InterPro"/>
</dbReference>
<evidence type="ECO:0008006" key="10">
    <source>
        <dbReference type="Google" id="ProtNLM"/>
    </source>
</evidence>
<comment type="similarity">
    <text evidence="1">Belongs to the FMO family.</text>
</comment>
<organism evidence="8 9">
    <name type="scientific">Diacronema lutheri</name>
    <name type="common">Unicellular marine alga</name>
    <name type="synonym">Monochrysis lutheri</name>
    <dbReference type="NCBI Taxonomy" id="2081491"/>
    <lineage>
        <taxon>Eukaryota</taxon>
        <taxon>Haptista</taxon>
        <taxon>Haptophyta</taxon>
        <taxon>Pavlovophyceae</taxon>
        <taxon>Pavlovales</taxon>
        <taxon>Pavlovaceae</taxon>
        <taxon>Diacronema</taxon>
    </lineage>
</organism>
<dbReference type="InterPro" id="IPR000960">
    <property type="entry name" value="Flavin_mOase"/>
</dbReference>
<evidence type="ECO:0000256" key="4">
    <source>
        <dbReference type="ARBA" id="ARBA00022857"/>
    </source>
</evidence>
<evidence type="ECO:0000313" key="8">
    <source>
        <dbReference type="EMBL" id="KAG8466522.1"/>
    </source>
</evidence>
<dbReference type="GO" id="GO:0050661">
    <property type="term" value="F:NADP binding"/>
    <property type="evidence" value="ECO:0007669"/>
    <property type="project" value="InterPro"/>
</dbReference>
<feature type="region of interest" description="Disordered" evidence="6">
    <location>
        <begin position="386"/>
        <end position="442"/>
    </location>
</feature>
<evidence type="ECO:0000256" key="3">
    <source>
        <dbReference type="ARBA" id="ARBA00022827"/>
    </source>
</evidence>
<dbReference type="InterPro" id="IPR036188">
    <property type="entry name" value="FAD/NAD-bd_sf"/>
</dbReference>